<accession>A0A2X2IX01</accession>
<dbReference type="GeneID" id="97180864"/>
<protein>
    <submittedName>
        <fullName evidence="1">Uncharacterized protein</fullName>
    </submittedName>
</protein>
<organism evidence="1 2">
    <name type="scientific">Sphingobacterium multivorum</name>
    <dbReference type="NCBI Taxonomy" id="28454"/>
    <lineage>
        <taxon>Bacteria</taxon>
        <taxon>Pseudomonadati</taxon>
        <taxon>Bacteroidota</taxon>
        <taxon>Sphingobacteriia</taxon>
        <taxon>Sphingobacteriales</taxon>
        <taxon>Sphingobacteriaceae</taxon>
        <taxon>Sphingobacterium</taxon>
    </lineage>
</organism>
<sequence length="361" mass="41763">MVMFEKQLLQTLIRVQDELCVTISVNTHRTHPDNLSDRIKIKNFKREAIDRLLDKHDQKDVVGLIEKLEKIEQELDINYNLESLHIFVSDTISEVFKSSWETNQEGVHISNTFAVRPLVKEIGRQTSYLVMLLSQSGVHLFRAINGRIVEDISSEEFPIPENQFHNTFPDKSSDVKHLDDLLREYLNRVDKALLRFIGEERIVTLVFCTEDNYSKLLQVADRPSVYYGYLPIDYNNIETHQLESRAWNFMKQELVRKNEDYFKELETAVGKGLVITDLQEIYRACQDGRGDILVVQESFHQAVKILSDRDIAIVESPIGLDTIDDISSLLALLIDERGGQTVYVPQIPNEELQPIALKTRY</sequence>
<dbReference type="AlphaFoldDB" id="A0A2X2IX01"/>
<dbReference type="Proteomes" id="UP000251241">
    <property type="component" value="Unassembled WGS sequence"/>
</dbReference>
<dbReference type="Pfam" id="PF18845">
    <property type="entry name" value="baeRF_family3"/>
    <property type="match status" value="1"/>
</dbReference>
<proteinExistence type="predicted"/>
<dbReference type="InterPro" id="IPR041289">
    <property type="entry name" value="Bact_RF_family3"/>
</dbReference>
<dbReference type="EMBL" id="UAUU01000008">
    <property type="protein sequence ID" value="SPZ85854.1"/>
    <property type="molecule type" value="Genomic_DNA"/>
</dbReference>
<evidence type="ECO:0000313" key="1">
    <source>
        <dbReference type="EMBL" id="SPZ85854.1"/>
    </source>
</evidence>
<evidence type="ECO:0000313" key="2">
    <source>
        <dbReference type="Proteomes" id="UP000251241"/>
    </source>
</evidence>
<gene>
    <name evidence="1" type="ORF">NCTC11343_02418</name>
</gene>
<name>A0A2X2IX01_SPHMU</name>
<reference evidence="1 2" key="1">
    <citation type="submission" date="2018-06" db="EMBL/GenBank/DDBJ databases">
        <authorList>
            <consortium name="Pathogen Informatics"/>
            <person name="Doyle S."/>
        </authorList>
    </citation>
    <scope>NUCLEOTIDE SEQUENCE [LARGE SCALE GENOMIC DNA]</scope>
    <source>
        <strain evidence="1 2">NCTC11343</strain>
    </source>
</reference>
<dbReference type="RefSeq" id="WP_146753061.1">
    <property type="nucleotide sequence ID" value="NZ_CP069793.1"/>
</dbReference>